<dbReference type="AlphaFoldDB" id="A0AAD5ZPL2"/>
<dbReference type="PRINTS" id="PR00792">
    <property type="entry name" value="PEPSIN"/>
</dbReference>
<keyword evidence="5 10" id="KW-0064">Aspartyl protease</keyword>
<keyword evidence="13" id="KW-1185">Reference proteome</keyword>
<dbReference type="InterPro" id="IPR021109">
    <property type="entry name" value="Peptidase_aspartic_dom_sf"/>
</dbReference>
<evidence type="ECO:0000256" key="5">
    <source>
        <dbReference type="ARBA" id="ARBA00022750"/>
    </source>
</evidence>
<dbReference type="PROSITE" id="PS00141">
    <property type="entry name" value="ASP_PROTEASE"/>
    <property type="match status" value="2"/>
</dbReference>
<comment type="similarity">
    <text evidence="1 10">Belongs to the peptidase A1 family.</text>
</comment>
<keyword evidence="6 10" id="KW-0378">Hydrolase</keyword>
<evidence type="ECO:0000259" key="11">
    <source>
        <dbReference type="PROSITE" id="PS51767"/>
    </source>
</evidence>
<protein>
    <recommendedName>
        <fullName evidence="7">Aspartic proteinase Asp1</fullName>
    </recommendedName>
    <alternativeName>
        <fullName evidence="8">Nucellin-like protein</fullName>
    </alternativeName>
</protein>
<organism evidence="12 13">
    <name type="scientific">Rhynchospora tenuis</name>
    <dbReference type="NCBI Taxonomy" id="198213"/>
    <lineage>
        <taxon>Eukaryota</taxon>
        <taxon>Viridiplantae</taxon>
        <taxon>Streptophyta</taxon>
        <taxon>Embryophyta</taxon>
        <taxon>Tracheophyta</taxon>
        <taxon>Spermatophyta</taxon>
        <taxon>Magnoliopsida</taxon>
        <taxon>Liliopsida</taxon>
        <taxon>Poales</taxon>
        <taxon>Cyperaceae</taxon>
        <taxon>Cyperoideae</taxon>
        <taxon>Rhynchosporeae</taxon>
        <taxon>Rhynchospora</taxon>
    </lineage>
</organism>
<comment type="caution">
    <text evidence="12">The sequence shown here is derived from an EMBL/GenBank/DDBJ whole genome shotgun (WGS) entry which is preliminary data.</text>
</comment>
<evidence type="ECO:0000256" key="7">
    <source>
        <dbReference type="ARBA" id="ARBA00068871"/>
    </source>
</evidence>
<evidence type="ECO:0000313" key="13">
    <source>
        <dbReference type="Proteomes" id="UP001210211"/>
    </source>
</evidence>
<dbReference type="Gene3D" id="2.40.70.10">
    <property type="entry name" value="Acid Proteases"/>
    <property type="match status" value="2"/>
</dbReference>
<name>A0AAD5ZPL2_9POAL</name>
<dbReference type="PROSITE" id="PS51767">
    <property type="entry name" value="PEPTIDASE_A1"/>
    <property type="match status" value="1"/>
</dbReference>
<keyword evidence="4" id="KW-0677">Repeat</keyword>
<dbReference type="Proteomes" id="UP001210211">
    <property type="component" value="Unassembled WGS sequence"/>
</dbReference>
<evidence type="ECO:0000256" key="9">
    <source>
        <dbReference type="PIRSR" id="PIRSR601461-1"/>
    </source>
</evidence>
<feature type="active site" evidence="9">
    <location>
        <position position="276"/>
    </location>
</feature>
<proteinExistence type="inferred from homology"/>
<evidence type="ECO:0000256" key="10">
    <source>
        <dbReference type="RuleBase" id="RU000454"/>
    </source>
</evidence>
<feature type="domain" description="Peptidase A1" evidence="11">
    <location>
        <begin position="66"/>
        <end position="404"/>
    </location>
</feature>
<accession>A0AAD5ZPL2</accession>
<evidence type="ECO:0000256" key="6">
    <source>
        <dbReference type="ARBA" id="ARBA00022801"/>
    </source>
</evidence>
<keyword evidence="3" id="KW-0732">Signal</keyword>
<dbReference type="GO" id="GO:0006508">
    <property type="term" value="P:proteolysis"/>
    <property type="evidence" value="ECO:0007669"/>
    <property type="project" value="UniProtKB-KW"/>
</dbReference>
<dbReference type="InterPro" id="IPR032861">
    <property type="entry name" value="TAXi_N"/>
</dbReference>
<evidence type="ECO:0000313" key="12">
    <source>
        <dbReference type="EMBL" id="KAJ3701746.1"/>
    </source>
</evidence>
<dbReference type="InterPro" id="IPR001461">
    <property type="entry name" value="Aspartic_peptidase_A1"/>
</dbReference>
<feature type="active site" evidence="9">
    <location>
        <position position="84"/>
    </location>
</feature>
<evidence type="ECO:0000256" key="2">
    <source>
        <dbReference type="ARBA" id="ARBA00022670"/>
    </source>
</evidence>
<dbReference type="InterPro" id="IPR001969">
    <property type="entry name" value="Aspartic_peptidase_AS"/>
</dbReference>
<evidence type="ECO:0000256" key="3">
    <source>
        <dbReference type="ARBA" id="ARBA00022729"/>
    </source>
</evidence>
<evidence type="ECO:0000256" key="4">
    <source>
        <dbReference type="ARBA" id="ARBA00022737"/>
    </source>
</evidence>
<dbReference type="Pfam" id="PF14541">
    <property type="entry name" value="TAXi_C"/>
    <property type="match status" value="1"/>
</dbReference>
<keyword evidence="2 10" id="KW-0645">Protease</keyword>
<evidence type="ECO:0000256" key="1">
    <source>
        <dbReference type="ARBA" id="ARBA00007447"/>
    </source>
</evidence>
<evidence type="ECO:0000256" key="8">
    <source>
        <dbReference type="ARBA" id="ARBA00077656"/>
    </source>
</evidence>
<dbReference type="PANTHER" id="PTHR13683">
    <property type="entry name" value="ASPARTYL PROTEASES"/>
    <property type="match status" value="1"/>
</dbReference>
<dbReference type="EMBL" id="JAMRDG010000001">
    <property type="protein sequence ID" value="KAJ3701746.1"/>
    <property type="molecule type" value="Genomic_DNA"/>
</dbReference>
<dbReference type="PANTHER" id="PTHR13683:SF800">
    <property type="entry name" value="EUKARYOTIC ASPARTYL PROTEASE FAMILY PROTEIN"/>
    <property type="match status" value="1"/>
</dbReference>
<dbReference type="Pfam" id="PF14543">
    <property type="entry name" value="TAXi_N"/>
    <property type="match status" value="1"/>
</dbReference>
<sequence>MAKPHQMVYLVLGMAILIAVAPSISYGAISSPFKKSKDRSTAEASTRGASSAVFPLSGDVYPNGLYYVTMNIGNPAKPYYLDVDTGSDLTWLQCDAPCERCSKVPHPLYRPTKQKLVPCSDPICSALAQCDAAQCDYQVQYADQGSSLGVLVSDAFTLRLTNSSTVRPTLAFGCGYYQQLANPNAPAPTDGVLGLGGGKVSIMSQLKDQGVTRNVVGHCLGRNGGGFLFFGDDLVPYSKVTWAPLSLRHKNYSPGSASLYFGGKSLGVKQMDVVFDSGSSYTYFPSQAYQALVSAVKSDIGDKLKVASDDPSLPLCWKGQKPFKSLSDVKKYFKSVVLSFVNGKKSMLEIPPDNYLVVTKYGNACLGILNGSEIGLKDLSVFGDITLQDLMVVYDNENGQIGWIKTACDRLPNADSEGAGFGLDGLCRDILNEDCNIYSALFG</sequence>
<dbReference type="SUPFAM" id="SSF50630">
    <property type="entry name" value="Acid proteases"/>
    <property type="match status" value="1"/>
</dbReference>
<reference evidence="12 13" key="1">
    <citation type="journal article" date="2022" name="Cell">
        <title>Repeat-based holocentromeres influence genome architecture and karyotype evolution.</title>
        <authorList>
            <person name="Hofstatter P.G."/>
            <person name="Thangavel G."/>
            <person name="Lux T."/>
            <person name="Neumann P."/>
            <person name="Vondrak T."/>
            <person name="Novak P."/>
            <person name="Zhang M."/>
            <person name="Costa L."/>
            <person name="Castellani M."/>
            <person name="Scott A."/>
            <person name="Toegelov H."/>
            <person name="Fuchs J."/>
            <person name="Mata-Sucre Y."/>
            <person name="Dias Y."/>
            <person name="Vanzela A.L.L."/>
            <person name="Huettel B."/>
            <person name="Almeida C.C.S."/>
            <person name="Simkova H."/>
            <person name="Souza G."/>
            <person name="Pedrosa-Harand A."/>
            <person name="Macas J."/>
            <person name="Mayer K.F.X."/>
            <person name="Houben A."/>
            <person name="Marques A."/>
        </authorList>
    </citation>
    <scope>NUCLEOTIDE SEQUENCE [LARGE SCALE GENOMIC DNA]</scope>
    <source>
        <strain evidence="12">RhyTen1mFocal</strain>
    </source>
</reference>
<dbReference type="FunFam" id="2.40.70.10:FF:000027">
    <property type="entry name" value="Aspartic proteinase Asp1 isoform A"/>
    <property type="match status" value="1"/>
</dbReference>
<dbReference type="GO" id="GO:0004190">
    <property type="term" value="F:aspartic-type endopeptidase activity"/>
    <property type="evidence" value="ECO:0007669"/>
    <property type="project" value="UniProtKB-KW"/>
</dbReference>
<gene>
    <name evidence="12" type="ORF">LUZ61_005451</name>
</gene>
<dbReference type="InterPro" id="IPR032799">
    <property type="entry name" value="TAXi_C"/>
</dbReference>
<dbReference type="InterPro" id="IPR033121">
    <property type="entry name" value="PEPTIDASE_A1"/>
</dbReference>
<dbReference type="FunFam" id="2.40.70.10:FF:000015">
    <property type="entry name" value="Aspartyl protease family protein"/>
    <property type="match status" value="1"/>
</dbReference>